<comment type="cofactor">
    <cofactor evidence="17 20">
        <name>heme b</name>
        <dbReference type="ChEBI" id="CHEBI:60344"/>
    </cofactor>
    <text evidence="17 20">Binds 1 heme b (iron(II)-protoporphyrin IX) group per subunit.</text>
</comment>
<evidence type="ECO:0000256" key="4">
    <source>
        <dbReference type="ARBA" id="ARBA00012313"/>
    </source>
</evidence>
<feature type="binding site" evidence="17">
    <location>
        <position position="344"/>
    </location>
    <ligand>
        <name>Ca(2+)</name>
        <dbReference type="ChEBI" id="CHEBI:29108"/>
        <label>2</label>
    </ligand>
</feature>
<evidence type="ECO:0000256" key="17">
    <source>
        <dbReference type="PIRSR" id="PIRSR600823-3"/>
    </source>
</evidence>
<dbReference type="SUPFAM" id="SSF48113">
    <property type="entry name" value="Heme-dependent peroxidases"/>
    <property type="match status" value="1"/>
</dbReference>
<dbReference type="EC" id="1.11.1.7" evidence="4 20"/>
<dbReference type="EMBL" id="NMUH01003236">
    <property type="protein sequence ID" value="MQM04532.1"/>
    <property type="molecule type" value="Genomic_DNA"/>
</dbReference>
<feature type="binding site" evidence="17">
    <location>
        <position position="117"/>
    </location>
    <ligand>
        <name>Ca(2+)</name>
        <dbReference type="ChEBI" id="CHEBI:29108"/>
        <label>1</label>
    </ligand>
</feature>
<comment type="subcellular location">
    <subcellularLocation>
        <location evidence="20">Secreted</location>
    </subcellularLocation>
</comment>
<dbReference type="FunFam" id="1.10.420.10:FF:000007">
    <property type="entry name" value="Peroxidase"/>
    <property type="match status" value="1"/>
</dbReference>
<dbReference type="InterPro" id="IPR010255">
    <property type="entry name" value="Haem_peroxidase_sf"/>
</dbReference>
<comment type="similarity">
    <text evidence="3">Belongs to the peroxidase family. Ascorbate peroxidase subfamily.</text>
</comment>
<evidence type="ECO:0000256" key="13">
    <source>
        <dbReference type="ARBA" id="ARBA00023157"/>
    </source>
</evidence>
<dbReference type="GO" id="GO:0006979">
    <property type="term" value="P:response to oxidative stress"/>
    <property type="evidence" value="ECO:0007669"/>
    <property type="project" value="UniProtKB-UniRule"/>
</dbReference>
<keyword evidence="12 17" id="KW-0408">Iron</keyword>
<comment type="similarity">
    <text evidence="20">Belongs to the peroxidase family. Classical plant (class III) peroxidase subfamily.</text>
</comment>
<feature type="binding site" evidence="17">
    <location>
        <position position="169"/>
    </location>
    <ligand>
        <name>Ca(2+)</name>
        <dbReference type="ChEBI" id="CHEBI:29108"/>
        <label>1</label>
    </ligand>
</feature>
<feature type="disulfide bond" evidence="19">
    <location>
        <begin position="289"/>
        <end position="321"/>
    </location>
</feature>
<evidence type="ECO:0000256" key="11">
    <source>
        <dbReference type="ARBA" id="ARBA00023002"/>
    </source>
</evidence>
<feature type="disulfide bond" evidence="19">
    <location>
        <begin position="118"/>
        <end position="168"/>
    </location>
</feature>
<dbReference type="OrthoDB" id="2113341at2759"/>
<dbReference type="Pfam" id="PF00141">
    <property type="entry name" value="peroxidase"/>
    <property type="match status" value="1"/>
</dbReference>
<keyword evidence="10 17" id="KW-0106">Calcium</keyword>
<evidence type="ECO:0000256" key="15">
    <source>
        <dbReference type="PIRSR" id="PIRSR600823-1"/>
    </source>
</evidence>
<dbReference type="Gene3D" id="1.10.520.10">
    <property type="match status" value="2"/>
</dbReference>
<evidence type="ECO:0000256" key="14">
    <source>
        <dbReference type="ARBA" id="ARBA00023324"/>
    </source>
</evidence>
<dbReference type="PRINTS" id="PR00458">
    <property type="entry name" value="PEROXIDASE"/>
</dbReference>
<keyword evidence="8 17" id="KW-0479">Metal-binding</keyword>
<feature type="site" description="Transition state stabilizer" evidence="18">
    <location>
        <position position="112"/>
    </location>
</feature>
<dbReference type="PROSITE" id="PS00435">
    <property type="entry name" value="PEROXIDASE_1"/>
    <property type="match status" value="1"/>
</dbReference>
<proteinExistence type="inferred from homology"/>
<keyword evidence="14 20" id="KW-0376">Hydrogen peroxide</keyword>
<dbReference type="CDD" id="cd00693">
    <property type="entry name" value="secretory_peroxidase"/>
    <property type="match status" value="1"/>
</dbReference>
<dbReference type="PROSITE" id="PS00436">
    <property type="entry name" value="PEROXIDASE_2"/>
    <property type="match status" value="1"/>
</dbReference>
<feature type="binding site" description="axial binding residue" evidence="17">
    <location>
        <position position="282"/>
    </location>
    <ligand>
        <name>heme b</name>
        <dbReference type="ChEBI" id="CHEBI:60344"/>
    </ligand>
    <ligandPart>
        <name>Fe</name>
        <dbReference type="ChEBI" id="CHEBI:18248"/>
    </ligandPart>
</feature>
<dbReference type="GO" id="GO:0140825">
    <property type="term" value="F:lactoperoxidase activity"/>
    <property type="evidence" value="ECO:0007669"/>
    <property type="project" value="UniProtKB-EC"/>
</dbReference>
<reference evidence="22" key="1">
    <citation type="submission" date="2017-07" db="EMBL/GenBank/DDBJ databases">
        <title>Taro Niue Genome Assembly and Annotation.</title>
        <authorList>
            <person name="Atibalentja N."/>
            <person name="Keating K."/>
            <person name="Fields C.J."/>
        </authorList>
    </citation>
    <scope>NUCLEOTIDE SEQUENCE</scope>
    <source>
        <strain evidence="22">Niue_2</strain>
        <tissue evidence="22">Leaf</tissue>
    </source>
</reference>
<dbReference type="Gene3D" id="1.10.420.10">
    <property type="entry name" value="Peroxidase, domain 2"/>
    <property type="match status" value="1"/>
</dbReference>
<dbReference type="PANTHER" id="PTHR31517">
    <property type="match status" value="1"/>
</dbReference>
<keyword evidence="5 20" id="KW-0964">Secreted</keyword>
<feature type="active site" description="Proton acceptor" evidence="15">
    <location>
        <position position="116"/>
    </location>
</feature>
<dbReference type="GO" id="GO:0005576">
    <property type="term" value="C:extracellular region"/>
    <property type="evidence" value="ECO:0007669"/>
    <property type="project" value="UniProtKB-SubCell"/>
</dbReference>
<comment type="cofactor">
    <cofactor evidence="17 20">
        <name>Ca(2+)</name>
        <dbReference type="ChEBI" id="CHEBI:29108"/>
    </cofactor>
    <text evidence="17 20">Binds 2 calcium ions per subunit.</text>
</comment>
<dbReference type="GO" id="GO:0020037">
    <property type="term" value="F:heme binding"/>
    <property type="evidence" value="ECO:0007669"/>
    <property type="project" value="UniProtKB-UniRule"/>
</dbReference>
<evidence type="ECO:0000256" key="20">
    <source>
        <dbReference type="RuleBase" id="RU362060"/>
    </source>
</evidence>
<evidence type="ECO:0000256" key="8">
    <source>
        <dbReference type="ARBA" id="ARBA00022723"/>
    </source>
</evidence>
<protein>
    <recommendedName>
        <fullName evidence="4 20">Peroxidase</fullName>
        <ecNumber evidence="4 20">1.11.1.7</ecNumber>
    </recommendedName>
</protein>
<keyword evidence="11 20" id="KW-0560">Oxidoreductase</keyword>
<dbReference type="InterPro" id="IPR019793">
    <property type="entry name" value="Peroxidases_heam-ligand_BS"/>
</dbReference>
<feature type="binding site" evidence="17">
    <location>
        <position position="171"/>
    </location>
    <ligand>
        <name>Ca(2+)</name>
        <dbReference type="ChEBI" id="CHEBI:29108"/>
        <label>1</label>
    </ligand>
</feature>
<feature type="disulfide bond" evidence="19">
    <location>
        <begin position="212"/>
        <end position="411"/>
    </location>
</feature>
<keyword evidence="7 20" id="KW-0349">Heme</keyword>
<keyword evidence="6 20" id="KW-0575">Peroxidase</keyword>
<dbReference type="InterPro" id="IPR033905">
    <property type="entry name" value="Secretory_peroxidase"/>
</dbReference>
<name>A0A843W3X4_COLES</name>
<evidence type="ECO:0000256" key="3">
    <source>
        <dbReference type="ARBA" id="ARBA00006873"/>
    </source>
</evidence>
<comment type="caution">
    <text evidence="22">The sequence shown here is derived from an EMBL/GenBank/DDBJ whole genome shotgun (WGS) entry which is preliminary data.</text>
</comment>
<comment type="function">
    <text evidence="2">Removal of H(2)O(2), oxidation of toxic reductants, biosynthesis and degradation of lignin, suberization, auxin catabolism, response to environmental stresses such as wounding, pathogen attack and oxidative stress. These functions might be dependent on each isozyme/isoform in each plant tissue.</text>
</comment>
<evidence type="ECO:0000256" key="18">
    <source>
        <dbReference type="PIRSR" id="PIRSR600823-4"/>
    </source>
</evidence>
<dbReference type="Proteomes" id="UP000652761">
    <property type="component" value="Unassembled WGS sequence"/>
</dbReference>
<dbReference type="GO" id="GO:0042744">
    <property type="term" value="P:hydrogen peroxide catabolic process"/>
    <property type="evidence" value="ECO:0007669"/>
    <property type="project" value="UniProtKB-KW"/>
</dbReference>
<dbReference type="GO" id="GO:0046872">
    <property type="term" value="F:metal ion binding"/>
    <property type="evidence" value="ECO:0007669"/>
    <property type="project" value="UniProtKB-UniRule"/>
</dbReference>
<dbReference type="PRINTS" id="PR00461">
    <property type="entry name" value="PLPEROXIDASE"/>
</dbReference>
<evidence type="ECO:0000256" key="19">
    <source>
        <dbReference type="PIRSR" id="PIRSR600823-5"/>
    </source>
</evidence>
<evidence type="ECO:0000256" key="10">
    <source>
        <dbReference type="ARBA" id="ARBA00022837"/>
    </source>
</evidence>
<evidence type="ECO:0000256" key="1">
    <source>
        <dbReference type="ARBA" id="ARBA00000189"/>
    </source>
</evidence>
<dbReference type="AlphaFoldDB" id="A0A843W3X4"/>
<feature type="binding site" evidence="17">
    <location>
        <position position="283"/>
    </location>
    <ligand>
        <name>Ca(2+)</name>
        <dbReference type="ChEBI" id="CHEBI:29108"/>
        <label>2</label>
    </ligand>
</feature>
<evidence type="ECO:0000259" key="21">
    <source>
        <dbReference type="PROSITE" id="PS50873"/>
    </source>
</evidence>
<feature type="binding site" evidence="17">
    <location>
        <position position="167"/>
    </location>
    <ligand>
        <name>Ca(2+)</name>
        <dbReference type="ChEBI" id="CHEBI:29108"/>
        <label>1</label>
    </ligand>
</feature>
<evidence type="ECO:0000313" key="23">
    <source>
        <dbReference type="Proteomes" id="UP000652761"/>
    </source>
</evidence>
<dbReference type="InterPro" id="IPR002016">
    <property type="entry name" value="Haem_peroxidase"/>
</dbReference>
<evidence type="ECO:0000256" key="16">
    <source>
        <dbReference type="PIRSR" id="PIRSR600823-2"/>
    </source>
</evidence>
<dbReference type="PANTHER" id="PTHR31517:SF59">
    <property type="entry name" value="PEROXIDASE"/>
    <property type="match status" value="1"/>
</dbReference>
<keyword evidence="13 19" id="KW-1015">Disulfide bond</keyword>
<accession>A0A843W3X4</accession>
<evidence type="ECO:0000256" key="9">
    <source>
        <dbReference type="ARBA" id="ARBA00022729"/>
    </source>
</evidence>
<evidence type="ECO:0000256" key="2">
    <source>
        <dbReference type="ARBA" id="ARBA00002322"/>
    </source>
</evidence>
<feature type="binding site" evidence="17">
    <location>
        <position position="180"/>
    </location>
    <ligand>
        <name>Ca(2+)</name>
        <dbReference type="ChEBI" id="CHEBI:29108"/>
        <label>1</label>
    </ligand>
</feature>
<organism evidence="22 23">
    <name type="scientific">Colocasia esculenta</name>
    <name type="common">Wild taro</name>
    <name type="synonym">Arum esculentum</name>
    <dbReference type="NCBI Taxonomy" id="4460"/>
    <lineage>
        <taxon>Eukaryota</taxon>
        <taxon>Viridiplantae</taxon>
        <taxon>Streptophyta</taxon>
        <taxon>Embryophyta</taxon>
        <taxon>Tracheophyta</taxon>
        <taxon>Spermatophyta</taxon>
        <taxon>Magnoliopsida</taxon>
        <taxon>Liliopsida</taxon>
        <taxon>Araceae</taxon>
        <taxon>Aroideae</taxon>
        <taxon>Colocasieae</taxon>
        <taxon>Colocasia</taxon>
    </lineage>
</organism>
<evidence type="ECO:0000313" key="22">
    <source>
        <dbReference type="EMBL" id="MQM04532.1"/>
    </source>
</evidence>
<feature type="domain" description="Plant heme peroxidase family profile" evidence="21">
    <location>
        <begin position="73"/>
        <end position="415"/>
    </location>
</feature>
<feature type="disulfide bond" evidence="19">
    <location>
        <begin position="83"/>
        <end position="206"/>
    </location>
</feature>
<dbReference type="InterPro" id="IPR000823">
    <property type="entry name" value="Peroxidase_pln"/>
</dbReference>
<feature type="binding site" evidence="17">
    <location>
        <position position="120"/>
    </location>
    <ligand>
        <name>Ca(2+)</name>
        <dbReference type="ChEBI" id="CHEBI:29108"/>
        <label>1</label>
    </ligand>
</feature>
<dbReference type="InterPro" id="IPR019794">
    <property type="entry name" value="Peroxidases_AS"/>
</dbReference>
<evidence type="ECO:0000256" key="5">
    <source>
        <dbReference type="ARBA" id="ARBA00022525"/>
    </source>
</evidence>
<keyword evidence="9" id="KW-0732">Signal</keyword>
<keyword evidence="23" id="KW-1185">Reference proteome</keyword>
<evidence type="ECO:0000256" key="6">
    <source>
        <dbReference type="ARBA" id="ARBA00022559"/>
    </source>
</evidence>
<dbReference type="PROSITE" id="PS50873">
    <property type="entry name" value="PEROXIDASE_4"/>
    <property type="match status" value="1"/>
</dbReference>
<feature type="binding site" evidence="17">
    <location>
        <position position="334"/>
    </location>
    <ligand>
        <name>Ca(2+)</name>
        <dbReference type="ChEBI" id="CHEBI:29108"/>
        <label>2</label>
    </ligand>
</feature>
<gene>
    <name evidence="22" type="ORF">Taro_037332</name>
</gene>
<comment type="catalytic activity">
    <reaction evidence="1 20">
        <text>2 a phenolic donor + H2O2 = 2 a phenolic radical donor + 2 H2O</text>
        <dbReference type="Rhea" id="RHEA:56136"/>
        <dbReference type="ChEBI" id="CHEBI:15377"/>
        <dbReference type="ChEBI" id="CHEBI:16240"/>
        <dbReference type="ChEBI" id="CHEBI:139520"/>
        <dbReference type="ChEBI" id="CHEBI:139521"/>
        <dbReference type="EC" id="1.11.1.7"/>
    </reaction>
</comment>
<sequence>MPAAGLPSGGVSRTLYVLPTGHLASLLENPPPSTFLFMSSAGATLPPAIKMRPSDVVASFLLLLASIAAAHGALQAGFYKGKCDSHDVEALIQSVVRSQFRRDPTLAPALMRMQFHDCFVRVRNIVINAETPASRPPFIPPGSACFGNLVLFSLLTIYGCMSGLPQGCDASILLDGNSSEKTAGPNQSVRGYGFIDQVKTVLESLCPGVVSCADIIVAATRDVIAMVGGPKYAVQMGRRDGRISRSGDVNLPGPSISVAQASVVFRGKGLMTSDMVVLLGGHTIGVTHCSFVTGRIYNFQGSGSADPTMDPALVSQLQSRCPQNAAVDATVNLDQNPRSANVVDNSFYQQIARKRGILQIDQSLALHRTTRQTVALLANGTGFPAQFGAAMVKLGNIQVLTGRQGEIRESCRSVN</sequence>
<evidence type="ECO:0000256" key="7">
    <source>
        <dbReference type="ARBA" id="ARBA00022617"/>
    </source>
</evidence>
<feature type="binding site" evidence="16">
    <location>
        <position position="252"/>
    </location>
    <ligand>
        <name>substrate</name>
    </ligand>
</feature>
<evidence type="ECO:0000256" key="12">
    <source>
        <dbReference type="ARBA" id="ARBA00023004"/>
    </source>
</evidence>